<dbReference type="EC" id="6.1.1.4" evidence="9"/>
<dbReference type="Gene3D" id="1.10.730.10">
    <property type="entry name" value="Isoleucyl-tRNA Synthetase, Domain 1"/>
    <property type="match status" value="1"/>
</dbReference>
<dbReference type="HAMAP" id="MF_00049_B">
    <property type="entry name" value="Leu_tRNA_synth_B"/>
    <property type="match status" value="1"/>
</dbReference>
<dbReference type="FunFam" id="3.40.50.620:FF:000100">
    <property type="entry name" value="probable leucine--tRNA ligase, mitochondrial"/>
    <property type="match status" value="1"/>
</dbReference>
<dbReference type="InterPro" id="IPR009080">
    <property type="entry name" value="tRNAsynth_Ia_anticodon-bd"/>
</dbReference>
<keyword evidence="16" id="KW-1185">Reference proteome</keyword>
<dbReference type="SUPFAM" id="SSF50677">
    <property type="entry name" value="ValRS/IleRS/LeuRS editing domain"/>
    <property type="match status" value="1"/>
</dbReference>
<dbReference type="InterPro" id="IPR002302">
    <property type="entry name" value="Leu-tRNA-ligase"/>
</dbReference>
<name>A0A059XSK7_9BACT</name>
<dbReference type="Pfam" id="PF13603">
    <property type="entry name" value="tRNA-synt_1_2"/>
    <property type="match status" value="1"/>
</dbReference>
<feature type="short sequence motif" description="'HIGH' region" evidence="9">
    <location>
        <begin position="109"/>
        <end position="119"/>
    </location>
</feature>
<dbReference type="PRINTS" id="PR00985">
    <property type="entry name" value="TRNASYNTHLEU"/>
</dbReference>
<dbReference type="Pfam" id="PF09334">
    <property type="entry name" value="tRNA-synt_1g"/>
    <property type="match status" value="1"/>
</dbReference>
<dbReference type="InterPro" id="IPR002300">
    <property type="entry name" value="aa-tRNA-synth_Ia"/>
</dbReference>
<dbReference type="Proteomes" id="UP000027059">
    <property type="component" value="Chromosome"/>
</dbReference>
<evidence type="ECO:0000259" key="11">
    <source>
        <dbReference type="Pfam" id="PF00133"/>
    </source>
</evidence>
<accession>A0A059XSK7</accession>
<feature type="domain" description="Methionyl/Valyl/Leucyl/Isoleucyl-tRNA synthetase anticodon-binding" evidence="12">
    <location>
        <begin position="734"/>
        <end position="854"/>
    </location>
</feature>
<dbReference type="GO" id="GO:0005524">
    <property type="term" value="F:ATP binding"/>
    <property type="evidence" value="ECO:0007669"/>
    <property type="project" value="UniProtKB-UniRule"/>
</dbReference>
<dbReference type="SUPFAM" id="SSF52374">
    <property type="entry name" value="Nucleotidylyl transferase"/>
    <property type="match status" value="1"/>
</dbReference>
<protein>
    <recommendedName>
        <fullName evidence="9">Leucine--tRNA ligase</fullName>
        <ecNumber evidence="9">6.1.1.4</ecNumber>
    </recommendedName>
    <alternativeName>
        <fullName evidence="9">Leucyl-tRNA synthetase</fullName>
        <shortName evidence="9">LeuRS</shortName>
    </alternativeName>
</protein>
<evidence type="ECO:0000259" key="13">
    <source>
        <dbReference type="Pfam" id="PF09334"/>
    </source>
</evidence>
<dbReference type="InterPro" id="IPR015413">
    <property type="entry name" value="Methionyl/Leucyl_tRNA_Synth"/>
</dbReference>
<dbReference type="Gene3D" id="3.10.20.590">
    <property type="match status" value="1"/>
</dbReference>
<feature type="domain" description="Leucyl-tRNA synthetase editing" evidence="14">
    <location>
        <begin position="288"/>
        <end position="473"/>
    </location>
</feature>
<dbReference type="PANTHER" id="PTHR43740">
    <property type="entry name" value="LEUCYL-TRNA SYNTHETASE"/>
    <property type="match status" value="1"/>
</dbReference>
<evidence type="ECO:0000259" key="14">
    <source>
        <dbReference type="Pfam" id="PF13603"/>
    </source>
</evidence>
<evidence type="ECO:0000256" key="10">
    <source>
        <dbReference type="RuleBase" id="RU363035"/>
    </source>
</evidence>
<evidence type="ECO:0000256" key="9">
    <source>
        <dbReference type="HAMAP-Rule" id="MF_00049"/>
    </source>
</evidence>
<evidence type="ECO:0000256" key="4">
    <source>
        <dbReference type="ARBA" id="ARBA00022741"/>
    </source>
</evidence>
<feature type="domain" description="Aminoacyl-tRNA synthetase class Ia" evidence="11">
    <location>
        <begin position="486"/>
        <end position="688"/>
    </location>
</feature>
<evidence type="ECO:0000256" key="1">
    <source>
        <dbReference type="ARBA" id="ARBA00005594"/>
    </source>
</evidence>
<evidence type="ECO:0000256" key="5">
    <source>
        <dbReference type="ARBA" id="ARBA00022840"/>
    </source>
</evidence>
<dbReference type="PANTHER" id="PTHR43740:SF2">
    <property type="entry name" value="LEUCINE--TRNA LIGASE, MITOCHONDRIAL"/>
    <property type="match status" value="1"/>
</dbReference>
<evidence type="ECO:0000256" key="6">
    <source>
        <dbReference type="ARBA" id="ARBA00022917"/>
    </source>
</evidence>
<reference evidence="16" key="1">
    <citation type="submission" date="2014-02" db="EMBL/GenBank/DDBJ databases">
        <title>Complete genome sequence and comparative genomic analysis of the nitrogen-fixing bacterium Leptospirillum ferriphilum YSK.</title>
        <authorList>
            <person name="Guo X."/>
            <person name="Yin H."/>
            <person name="Liang Y."/>
            <person name="Hu Q."/>
            <person name="Ma L."/>
            <person name="Xiao Y."/>
            <person name="Zhang X."/>
            <person name="Qiu G."/>
            <person name="Liu X."/>
        </authorList>
    </citation>
    <scope>NUCLEOTIDE SEQUENCE [LARGE SCALE GENOMIC DNA]</scope>
    <source>
        <strain evidence="16">YSK</strain>
    </source>
</reference>
<evidence type="ECO:0000256" key="2">
    <source>
        <dbReference type="ARBA" id="ARBA00022490"/>
    </source>
</evidence>
<dbReference type="Pfam" id="PF08264">
    <property type="entry name" value="Anticodon_1"/>
    <property type="match status" value="1"/>
</dbReference>
<dbReference type="GO" id="GO:0002161">
    <property type="term" value="F:aminoacyl-tRNA deacylase activity"/>
    <property type="evidence" value="ECO:0007669"/>
    <property type="project" value="InterPro"/>
</dbReference>
<feature type="binding site" evidence="9">
    <location>
        <position position="651"/>
    </location>
    <ligand>
        <name>ATP</name>
        <dbReference type="ChEBI" id="CHEBI:30616"/>
    </ligand>
</feature>
<dbReference type="InterPro" id="IPR013155">
    <property type="entry name" value="M/V/L/I-tRNA-synth_anticd-bd"/>
</dbReference>
<dbReference type="FunFam" id="3.40.50.620:FF:000003">
    <property type="entry name" value="Leucine--tRNA ligase"/>
    <property type="match status" value="1"/>
</dbReference>
<gene>
    <name evidence="9 15" type="primary">leuS</name>
    <name evidence="15" type="ORF">Y981_02300</name>
</gene>
<feature type="domain" description="Methionyl/Leucyl tRNA synthetase" evidence="13">
    <location>
        <begin position="108"/>
        <end position="248"/>
    </location>
</feature>
<keyword evidence="3 9" id="KW-0436">Ligase</keyword>
<dbReference type="KEGG" id="lfp:Y981_02300"/>
<dbReference type="CDD" id="cd00812">
    <property type="entry name" value="LeuRS_core"/>
    <property type="match status" value="1"/>
</dbReference>
<dbReference type="InterPro" id="IPR014729">
    <property type="entry name" value="Rossmann-like_a/b/a_fold"/>
</dbReference>
<keyword evidence="6 9" id="KW-0648">Protein biosynthesis</keyword>
<keyword evidence="5 9" id="KW-0067">ATP-binding</keyword>
<evidence type="ECO:0000313" key="15">
    <source>
        <dbReference type="EMBL" id="AIA30060.1"/>
    </source>
</evidence>
<dbReference type="Pfam" id="PF00133">
    <property type="entry name" value="tRNA-synt_1"/>
    <property type="match status" value="1"/>
</dbReference>
<evidence type="ECO:0000256" key="8">
    <source>
        <dbReference type="ARBA" id="ARBA00047469"/>
    </source>
</evidence>
<dbReference type="InterPro" id="IPR025709">
    <property type="entry name" value="Leu_tRNA-synth_edit"/>
</dbReference>
<dbReference type="FunFam" id="1.10.730.10:FF:000002">
    <property type="entry name" value="Leucine--tRNA ligase"/>
    <property type="match status" value="1"/>
</dbReference>
<dbReference type="OrthoDB" id="9810365at2"/>
<dbReference type="GO" id="GO:0005829">
    <property type="term" value="C:cytosol"/>
    <property type="evidence" value="ECO:0007669"/>
    <property type="project" value="TreeGrafter"/>
</dbReference>
<comment type="catalytic activity">
    <reaction evidence="8 9">
        <text>tRNA(Leu) + L-leucine + ATP = L-leucyl-tRNA(Leu) + AMP + diphosphate</text>
        <dbReference type="Rhea" id="RHEA:11688"/>
        <dbReference type="Rhea" id="RHEA-COMP:9613"/>
        <dbReference type="Rhea" id="RHEA-COMP:9622"/>
        <dbReference type="ChEBI" id="CHEBI:30616"/>
        <dbReference type="ChEBI" id="CHEBI:33019"/>
        <dbReference type="ChEBI" id="CHEBI:57427"/>
        <dbReference type="ChEBI" id="CHEBI:78442"/>
        <dbReference type="ChEBI" id="CHEBI:78494"/>
        <dbReference type="ChEBI" id="CHEBI:456215"/>
        <dbReference type="EC" id="6.1.1.4"/>
    </reaction>
</comment>
<dbReference type="Gene3D" id="3.40.50.620">
    <property type="entry name" value="HUPs"/>
    <property type="match status" value="2"/>
</dbReference>
<dbReference type="EMBL" id="CP007243">
    <property type="protein sequence ID" value="AIA30060.1"/>
    <property type="molecule type" value="Genomic_DNA"/>
</dbReference>
<sequence length="895" mass="101488">MSVPGGEWSDSLSLYQKESNARVLPLSQNISGTKLEAQRQILSSGRVPDSDRIGEVDIPIDLIPEESLSSLYPFDEIETAVQKRWKQENAFALRDQPSKKTFYCLEMFPYPSGRIHMGHVRNYSIGDALARYKRMRGFNVLHPMGWDSFGLPAENAAIQRGIHPAVWTEQNIAHMKEQLSRLGLSYDWSREVTTCLPEYYRWNQWFFLKFYEKGLAYKKEGLLNWCDSCLTVLANEQVEEGLCWRCKSPVTLRPMEQWYLRITDYAQELLDAIPDLQGWPEKVRVMQENWIGKSEGAEIRFSVEGSSLELSVFTTRPDTLFGVTFVTIAPEHPLLEELLPLSRQREETESFIRKVLHKRATERNTEPGEKEGIDTGLRVIHPLTGDHLPLWIGNFVVASYGTGVVMGVPAHDERDHEFARKYGLPIKEVIAPSVAHEPHAPEMAYTGPGRLIHSGAFNGLSNELAKGKIISELETRGKGVRKVTYRLRDWGISRQRYWGTPIPIIYCETCGTVPVPESELPVILPRDVAFTGKGGSPLRDSESFFRTTCPNCQAPARRETDTMDTFFDSSWYFLRFTDPSNTAEPFSKIAARQWIPVDQYIGGVEHAILHLLYSRFFTRALKDLGFVDSPEPFRALLTQGMVLKDGSKMSKSKGNVVDPDQLIERYGADTVRLFTLFSAPPDKDLAWDDKAVEGAYRFLGRLYQRVLELSRFPSPPPSSGGTGKTPVSSAQKPLLAKIHETIRDVTFDLESNNQMNTAIARLMELLNALGNGNPEKAEELPLLREGYTTLLLLLSPFAPHLSQHLYGLLGQEGLLLDQPWPEAREEAMIRDEIPYVIQINGKLRATLMLPPDIDRSELLKKALEDERIQRNLVDMKLQKEIYVPGKLLNLVVVPR</sequence>
<dbReference type="NCBIfam" id="TIGR00396">
    <property type="entry name" value="leuS_bact"/>
    <property type="match status" value="1"/>
</dbReference>
<dbReference type="AlphaFoldDB" id="A0A059XSK7"/>
<evidence type="ECO:0000256" key="3">
    <source>
        <dbReference type="ARBA" id="ARBA00022598"/>
    </source>
</evidence>
<comment type="similarity">
    <text evidence="1 9 10">Belongs to the class-I aminoacyl-tRNA synthetase family.</text>
</comment>
<dbReference type="GO" id="GO:0006429">
    <property type="term" value="P:leucyl-tRNA aminoacylation"/>
    <property type="evidence" value="ECO:0007669"/>
    <property type="project" value="UniProtKB-UniRule"/>
</dbReference>
<dbReference type="SUPFAM" id="SSF47323">
    <property type="entry name" value="Anticodon-binding domain of a subclass of class I aminoacyl-tRNA synthetases"/>
    <property type="match status" value="1"/>
</dbReference>
<dbReference type="PROSITE" id="PS00178">
    <property type="entry name" value="AA_TRNA_LIGASE_I"/>
    <property type="match status" value="1"/>
</dbReference>
<keyword evidence="7 9" id="KW-0030">Aminoacyl-tRNA synthetase</keyword>
<dbReference type="GO" id="GO:0004823">
    <property type="term" value="F:leucine-tRNA ligase activity"/>
    <property type="evidence" value="ECO:0007669"/>
    <property type="project" value="UniProtKB-UniRule"/>
</dbReference>
<keyword evidence="2 9" id="KW-0963">Cytoplasm</keyword>
<dbReference type="InterPro" id="IPR001412">
    <property type="entry name" value="aa-tRNA-synth_I_CS"/>
</dbReference>
<organism evidence="15 16">
    <name type="scientific">Leptospirillum ferriphilum YSK</name>
    <dbReference type="NCBI Taxonomy" id="1441628"/>
    <lineage>
        <taxon>Bacteria</taxon>
        <taxon>Pseudomonadati</taxon>
        <taxon>Nitrospirota</taxon>
        <taxon>Nitrospiria</taxon>
        <taxon>Nitrospirales</taxon>
        <taxon>Nitrospiraceae</taxon>
        <taxon>Leptospirillum</taxon>
    </lineage>
</organism>
<keyword evidence="4 9" id="KW-0547">Nucleotide-binding</keyword>
<feature type="short sequence motif" description="'KMSKS' region" evidence="9">
    <location>
        <begin position="648"/>
        <end position="652"/>
    </location>
</feature>
<evidence type="ECO:0000259" key="12">
    <source>
        <dbReference type="Pfam" id="PF08264"/>
    </source>
</evidence>
<proteinExistence type="inferred from homology"/>
<evidence type="ECO:0000256" key="7">
    <source>
        <dbReference type="ARBA" id="ARBA00023146"/>
    </source>
</evidence>
<evidence type="ECO:0000313" key="16">
    <source>
        <dbReference type="Proteomes" id="UP000027059"/>
    </source>
</evidence>
<comment type="subcellular location">
    <subcellularLocation>
        <location evidence="9">Cytoplasm</location>
    </subcellularLocation>
</comment>
<dbReference type="CDD" id="cd07958">
    <property type="entry name" value="Anticodon_Ia_Leu_BEm"/>
    <property type="match status" value="1"/>
</dbReference>
<dbReference type="HOGENOM" id="CLU_004427_0_0_0"/>
<reference evidence="15 16" key="2">
    <citation type="journal article" date="2015" name="Biomed. Res. Int.">
        <title>Effects of Arsenite Resistance on the Growth and Functional Gene Expression of Leptospirillum ferriphilum and Acidithiobacillus thiooxidans in Pure Culture and Coculture.</title>
        <authorList>
            <person name="Jiang H."/>
            <person name="Liang Y."/>
            <person name="Yin H."/>
            <person name="Xiao Y."/>
            <person name="Guo X."/>
            <person name="Xu Y."/>
            <person name="Hu Q."/>
            <person name="Liu H."/>
            <person name="Liu X."/>
        </authorList>
    </citation>
    <scope>NUCLEOTIDE SEQUENCE [LARGE SCALE GENOMIC DNA]</scope>
    <source>
        <strain evidence="15 16">YSK</strain>
    </source>
</reference>
<dbReference type="InterPro" id="IPR009008">
    <property type="entry name" value="Val/Leu/Ile-tRNA-synth_edit"/>
</dbReference>